<evidence type="ECO:0000256" key="1">
    <source>
        <dbReference type="ARBA" id="ARBA00022481"/>
    </source>
</evidence>
<keyword evidence="1" id="KW-0488">Methylation</keyword>
<dbReference type="SUPFAM" id="SSF54523">
    <property type="entry name" value="Pili subunits"/>
    <property type="match status" value="1"/>
</dbReference>
<evidence type="ECO:0000313" key="3">
    <source>
        <dbReference type="EMBL" id="OZG52863.1"/>
    </source>
</evidence>
<dbReference type="GO" id="GO:0015628">
    <property type="term" value="P:protein secretion by the type II secretion system"/>
    <property type="evidence" value="ECO:0007669"/>
    <property type="project" value="InterPro"/>
</dbReference>
<dbReference type="GO" id="GO:0015627">
    <property type="term" value="C:type II protein secretion system complex"/>
    <property type="evidence" value="ECO:0007669"/>
    <property type="project" value="InterPro"/>
</dbReference>
<dbReference type="PROSITE" id="PS00409">
    <property type="entry name" value="PROKAR_NTER_METHYL"/>
    <property type="match status" value="1"/>
</dbReference>
<keyword evidence="4" id="KW-1185">Reference proteome</keyword>
<keyword evidence="2" id="KW-0472">Membrane</keyword>
<evidence type="ECO:0000256" key="2">
    <source>
        <dbReference type="SAM" id="Phobius"/>
    </source>
</evidence>
<organism evidence="3 4">
    <name type="scientific">Pseudoscardovia suis</name>
    <dbReference type="NCBI Taxonomy" id="987063"/>
    <lineage>
        <taxon>Bacteria</taxon>
        <taxon>Bacillati</taxon>
        <taxon>Actinomycetota</taxon>
        <taxon>Actinomycetes</taxon>
        <taxon>Bifidobacteriales</taxon>
        <taxon>Bifidobacteriaceae</taxon>
        <taxon>Pseudoscardovia</taxon>
    </lineage>
</organism>
<dbReference type="Proteomes" id="UP000216454">
    <property type="component" value="Unassembled WGS sequence"/>
</dbReference>
<protein>
    <submittedName>
        <fullName evidence="3">Pilus assembly protein</fullName>
    </submittedName>
</protein>
<accession>A0A261F1B6</accession>
<keyword evidence="2" id="KW-0812">Transmembrane</keyword>
<name>A0A261F1B6_9BIFI</name>
<dbReference type="Pfam" id="PF07963">
    <property type="entry name" value="N_methyl"/>
    <property type="match status" value="1"/>
</dbReference>
<dbReference type="InterPro" id="IPR000983">
    <property type="entry name" value="Bac_GSPG_pilin"/>
</dbReference>
<dbReference type="EMBL" id="MWWQ01000005">
    <property type="protein sequence ID" value="OZG52863.1"/>
    <property type="molecule type" value="Genomic_DNA"/>
</dbReference>
<comment type="caution">
    <text evidence="3">The sequence shown here is derived from an EMBL/GenBank/DDBJ whole genome shotgun (WGS) entry which is preliminary data.</text>
</comment>
<dbReference type="NCBIfam" id="TIGR02532">
    <property type="entry name" value="IV_pilin_GFxxxE"/>
    <property type="match status" value="1"/>
</dbReference>
<gene>
    <name evidence="3" type="ORF">PSSU_0481</name>
</gene>
<evidence type="ECO:0000313" key="4">
    <source>
        <dbReference type="Proteomes" id="UP000216454"/>
    </source>
</evidence>
<feature type="transmembrane region" description="Helical" evidence="2">
    <location>
        <begin position="52"/>
        <end position="74"/>
    </location>
</feature>
<dbReference type="InterPro" id="IPR045584">
    <property type="entry name" value="Pilin-like"/>
</dbReference>
<dbReference type="InterPro" id="IPR012902">
    <property type="entry name" value="N_methyl_site"/>
</dbReference>
<dbReference type="PRINTS" id="PR00813">
    <property type="entry name" value="BCTERIALGSPG"/>
</dbReference>
<reference evidence="3 4" key="1">
    <citation type="journal article" date="2017" name="BMC Genomics">
        <title>Comparative genomic and phylogenomic analyses of the Bifidobacteriaceae family.</title>
        <authorList>
            <person name="Lugli G.A."/>
            <person name="Milani C."/>
            <person name="Turroni F."/>
            <person name="Duranti S."/>
            <person name="Mancabelli L."/>
            <person name="Mangifesta M."/>
            <person name="Ferrario C."/>
            <person name="Modesto M."/>
            <person name="Mattarelli P."/>
            <person name="Jiri K."/>
            <person name="van Sinderen D."/>
            <person name="Ventura M."/>
        </authorList>
    </citation>
    <scope>NUCLEOTIDE SEQUENCE [LARGE SCALE GENOMIC DNA]</scope>
    <source>
        <strain evidence="3 4">DSM 24744</strain>
    </source>
</reference>
<dbReference type="AlphaFoldDB" id="A0A261F1B6"/>
<proteinExistence type="predicted"/>
<sequence length="269" mass="28920">MNCKTNDTHRDMHNSTMHHNADDMHNWGREHNMPSMCTVLHRRANRQTGFTLVELLAVIAIMAVLAAASMPMIINQRRSSALQETRGDLQTMVATMNSYMVSNYGEMPNVKITCNDKASVSSASGTGSCQFPCNPGGSCGSSAETVEVYTGTSGSTSTATSGSTVSSAKYGPIETLDKSKNVKIVYAPCYFNHEGSSLTPCDASNWAQPTTRNFDVYAYNVNMAPSIKALLYKSKTGKYYKVLNVSTADAVPSGCQADSGSNEVICELG</sequence>
<dbReference type="Gene3D" id="3.30.700.10">
    <property type="entry name" value="Glycoprotein, Type 4 Pilin"/>
    <property type="match status" value="1"/>
</dbReference>
<keyword evidence="2" id="KW-1133">Transmembrane helix</keyword>